<feature type="transmembrane region" description="Helical" evidence="5">
    <location>
        <begin position="160"/>
        <end position="179"/>
    </location>
</feature>
<feature type="transmembrane region" description="Helical" evidence="5">
    <location>
        <begin position="92"/>
        <end position="118"/>
    </location>
</feature>
<keyword evidence="4 5" id="KW-0472">Membrane</keyword>
<evidence type="ECO:0000313" key="7">
    <source>
        <dbReference type="EMBL" id="CDW76252.1"/>
    </source>
</evidence>
<organism evidence="7 8">
    <name type="scientific">Stylonychia lemnae</name>
    <name type="common">Ciliate</name>
    <dbReference type="NCBI Taxonomy" id="5949"/>
    <lineage>
        <taxon>Eukaryota</taxon>
        <taxon>Sar</taxon>
        <taxon>Alveolata</taxon>
        <taxon>Ciliophora</taxon>
        <taxon>Intramacronucleata</taxon>
        <taxon>Spirotrichea</taxon>
        <taxon>Stichotrichia</taxon>
        <taxon>Sporadotrichida</taxon>
        <taxon>Oxytrichidae</taxon>
        <taxon>Stylonychinae</taxon>
        <taxon>Stylonychia</taxon>
    </lineage>
</organism>
<dbReference type="AlphaFoldDB" id="A0A078A353"/>
<evidence type="ECO:0000256" key="5">
    <source>
        <dbReference type="SAM" id="Phobius"/>
    </source>
</evidence>
<feature type="transmembrane region" description="Helical" evidence="5">
    <location>
        <begin position="234"/>
        <end position="253"/>
    </location>
</feature>
<feature type="transmembrane region" description="Helical" evidence="5">
    <location>
        <begin position="130"/>
        <end position="154"/>
    </location>
</feature>
<dbReference type="GO" id="GO:0016020">
    <property type="term" value="C:membrane"/>
    <property type="evidence" value="ECO:0007669"/>
    <property type="project" value="UniProtKB-SubCell"/>
</dbReference>
<keyword evidence="2 5" id="KW-0812">Transmembrane</keyword>
<dbReference type="Gene3D" id="1.20.1250.20">
    <property type="entry name" value="MFS general substrate transporter like domains"/>
    <property type="match status" value="1"/>
</dbReference>
<dbReference type="InterPro" id="IPR020846">
    <property type="entry name" value="MFS_dom"/>
</dbReference>
<accession>A0A078A353</accession>
<dbReference type="InParanoid" id="A0A078A353"/>
<dbReference type="Pfam" id="PF07690">
    <property type="entry name" value="MFS_1"/>
    <property type="match status" value="1"/>
</dbReference>
<feature type="transmembrane region" description="Helical" evidence="5">
    <location>
        <begin position="24"/>
        <end position="45"/>
    </location>
</feature>
<gene>
    <name evidence="7" type="primary">Contig18593.g19757</name>
    <name evidence="7" type="ORF">STYLEM_5252</name>
</gene>
<dbReference type="InterPro" id="IPR036259">
    <property type="entry name" value="MFS_trans_sf"/>
</dbReference>
<dbReference type="PROSITE" id="PS50850">
    <property type="entry name" value="MFS"/>
    <property type="match status" value="1"/>
</dbReference>
<dbReference type="OrthoDB" id="78663at2759"/>
<evidence type="ECO:0000256" key="4">
    <source>
        <dbReference type="ARBA" id="ARBA00023136"/>
    </source>
</evidence>
<evidence type="ECO:0000313" key="8">
    <source>
        <dbReference type="Proteomes" id="UP000039865"/>
    </source>
</evidence>
<proteinExistence type="predicted"/>
<dbReference type="PANTHER" id="PTHR23294:SF0">
    <property type="entry name" value="UNC93-LIKE PROTEIN MFSD11"/>
    <property type="match status" value="1"/>
</dbReference>
<sequence length="452" mass="50772">MAFNSASNIQSVVMKEDGFGQMGFYILAVLYLFMGIGSVVSTAIINKLGSRYCFIIGGLGNVQWILSTILAAEQKSRIFKTDGTIEKPSKYITAALYVSTMINGFTVGVLWACANNFVARCASETNKGFAFSYFWSFYMCSQILGNLIAAFTLGKFSQQIYFLVMGVIALLGTLTFVFLSEPENHKSSDSPETKQNEGLDIEMRQEPQHSFMDDVKSVIELLQNKRMRMLLPQLCWTGISIAVYTGLLVPTIVSTLPEATEQKQFQYSMITMVALGFGEIIGANIQGRIVDKFGTKITCIINVVYILISTMLVLNYLYVNKFTYFAFAMTFMWGFQDSSVSIHLNAILGFEFEGNSEPFSIDALIEAIMVFTFQVIQSFIISQKAHFYYITFVGFCGMSMTFCTYFFAFRPVKDIINNDNGDDLPLIEVRQQPTQDNQTNGLVKIQKQQIIQ</sequence>
<reference evidence="7 8" key="1">
    <citation type="submission" date="2014-06" db="EMBL/GenBank/DDBJ databases">
        <authorList>
            <person name="Swart Estienne"/>
        </authorList>
    </citation>
    <scope>NUCLEOTIDE SEQUENCE [LARGE SCALE GENOMIC DNA]</scope>
    <source>
        <strain evidence="7 8">130c</strain>
    </source>
</reference>
<dbReference type="PANTHER" id="PTHR23294">
    <property type="entry name" value="ET TRANSLATION PRODUCT-RELATED"/>
    <property type="match status" value="1"/>
</dbReference>
<dbReference type="SUPFAM" id="SSF103473">
    <property type="entry name" value="MFS general substrate transporter"/>
    <property type="match status" value="1"/>
</dbReference>
<feature type="transmembrane region" description="Helical" evidence="5">
    <location>
        <begin position="52"/>
        <end position="72"/>
    </location>
</feature>
<evidence type="ECO:0000256" key="1">
    <source>
        <dbReference type="ARBA" id="ARBA00004141"/>
    </source>
</evidence>
<dbReference type="GO" id="GO:0022857">
    <property type="term" value="F:transmembrane transporter activity"/>
    <property type="evidence" value="ECO:0007669"/>
    <property type="project" value="InterPro"/>
</dbReference>
<dbReference type="EMBL" id="CCKQ01005097">
    <property type="protein sequence ID" value="CDW76252.1"/>
    <property type="molecule type" value="Genomic_DNA"/>
</dbReference>
<name>A0A078A353_STYLE</name>
<keyword evidence="3 5" id="KW-1133">Transmembrane helix</keyword>
<evidence type="ECO:0000259" key="6">
    <source>
        <dbReference type="PROSITE" id="PS50850"/>
    </source>
</evidence>
<comment type="subcellular location">
    <subcellularLocation>
        <location evidence="1">Membrane</location>
        <topology evidence="1">Multi-pass membrane protein</topology>
    </subcellularLocation>
</comment>
<dbReference type="InterPro" id="IPR051617">
    <property type="entry name" value="UNC-93-like_regulator"/>
</dbReference>
<keyword evidence="8" id="KW-1185">Reference proteome</keyword>
<protein>
    <submittedName>
        <fullName evidence="7">Major facilitator superfamily protein</fullName>
    </submittedName>
</protein>
<feature type="transmembrane region" description="Helical" evidence="5">
    <location>
        <begin position="297"/>
        <end position="318"/>
    </location>
</feature>
<evidence type="ECO:0000256" key="2">
    <source>
        <dbReference type="ARBA" id="ARBA00022692"/>
    </source>
</evidence>
<feature type="transmembrane region" description="Helical" evidence="5">
    <location>
        <begin position="387"/>
        <end position="408"/>
    </location>
</feature>
<dbReference type="InterPro" id="IPR011701">
    <property type="entry name" value="MFS"/>
</dbReference>
<dbReference type="Proteomes" id="UP000039865">
    <property type="component" value="Unassembled WGS sequence"/>
</dbReference>
<feature type="transmembrane region" description="Helical" evidence="5">
    <location>
        <begin position="265"/>
        <end position="285"/>
    </location>
</feature>
<evidence type="ECO:0000256" key="3">
    <source>
        <dbReference type="ARBA" id="ARBA00022989"/>
    </source>
</evidence>
<feature type="domain" description="Major facilitator superfamily (MFS) profile" evidence="6">
    <location>
        <begin position="1"/>
        <end position="452"/>
    </location>
</feature>